<evidence type="ECO:0000259" key="7">
    <source>
        <dbReference type="PROSITE" id="PS50089"/>
    </source>
</evidence>
<feature type="region of interest" description="Disordered" evidence="6">
    <location>
        <begin position="210"/>
        <end position="232"/>
    </location>
</feature>
<evidence type="ECO:0000313" key="9">
    <source>
        <dbReference type="Proteomes" id="UP001153555"/>
    </source>
</evidence>
<dbReference type="Gene3D" id="3.30.40.10">
    <property type="entry name" value="Zinc/RING finger domain, C3HC4 (zinc finger)"/>
    <property type="match status" value="1"/>
</dbReference>
<feature type="compositionally biased region" description="Basic and acidic residues" evidence="6">
    <location>
        <begin position="210"/>
        <end position="219"/>
    </location>
</feature>
<evidence type="ECO:0000313" key="8">
    <source>
        <dbReference type="EMBL" id="CAA0836590.1"/>
    </source>
</evidence>
<dbReference type="GO" id="GO:0008270">
    <property type="term" value="F:zinc ion binding"/>
    <property type="evidence" value="ECO:0007669"/>
    <property type="project" value="UniProtKB-KW"/>
</dbReference>
<dbReference type="GO" id="GO:0043067">
    <property type="term" value="P:regulation of programmed cell death"/>
    <property type="evidence" value="ECO:0007669"/>
    <property type="project" value="TreeGrafter"/>
</dbReference>
<feature type="coiled-coil region" evidence="5">
    <location>
        <begin position="127"/>
        <end position="173"/>
    </location>
</feature>
<comment type="caution">
    <text evidence="8">The sequence shown here is derived from an EMBL/GenBank/DDBJ whole genome shotgun (WGS) entry which is preliminary data.</text>
</comment>
<dbReference type="CDD" id="cd16649">
    <property type="entry name" value="mRING-HC-C3HC5_CGRF1-like"/>
    <property type="match status" value="1"/>
</dbReference>
<organism evidence="8 9">
    <name type="scientific">Striga hermonthica</name>
    <name type="common">Purple witchweed</name>
    <name type="synonym">Buchnera hermonthica</name>
    <dbReference type="NCBI Taxonomy" id="68872"/>
    <lineage>
        <taxon>Eukaryota</taxon>
        <taxon>Viridiplantae</taxon>
        <taxon>Streptophyta</taxon>
        <taxon>Embryophyta</taxon>
        <taxon>Tracheophyta</taxon>
        <taxon>Spermatophyta</taxon>
        <taxon>Magnoliopsida</taxon>
        <taxon>eudicotyledons</taxon>
        <taxon>Gunneridae</taxon>
        <taxon>Pentapetalae</taxon>
        <taxon>asterids</taxon>
        <taxon>lamiids</taxon>
        <taxon>Lamiales</taxon>
        <taxon>Orobanchaceae</taxon>
        <taxon>Buchnereae</taxon>
        <taxon>Striga</taxon>
    </lineage>
</organism>
<dbReference type="EMBL" id="CACSLK010030184">
    <property type="protein sequence ID" value="CAA0836590.1"/>
    <property type="molecule type" value="Genomic_DNA"/>
</dbReference>
<dbReference type="PROSITE" id="PS50089">
    <property type="entry name" value="ZF_RING_2"/>
    <property type="match status" value="1"/>
</dbReference>
<dbReference type="PANTHER" id="PTHR42647:SF12">
    <property type="entry name" value="BOI-RELATED E3 UBIQUITIN-PROTEIN LIGASE 2-RELATED"/>
    <property type="match status" value="1"/>
</dbReference>
<accession>A0A9N7NTP2</accession>
<evidence type="ECO:0000256" key="1">
    <source>
        <dbReference type="ARBA" id="ARBA00022723"/>
    </source>
</evidence>
<dbReference type="Pfam" id="PF13920">
    <property type="entry name" value="zf-C3HC4_3"/>
    <property type="match status" value="1"/>
</dbReference>
<keyword evidence="9" id="KW-1185">Reference proteome</keyword>
<dbReference type="GO" id="GO:0004842">
    <property type="term" value="F:ubiquitin-protein transferase activity"/>
    <property type="evidence" value="ECO:0007669"/>
    <property type="project" value="TreeGrafter"/>
</dbReference>
<dbReference type="InterPro" id="IPR013083">
    <property type="entry name" value="Znf_RING/FYVE/PHD"/>
</dbReference>
<evidence type="ECO:0000256" key="6">
    <source>
        <dbReference type="SAM" id="MobiDB-lite"/>
    </source>
</evidence>
<gene>
    <name evidence="8" type="ORF">SHERM_03661</name>
</gene>
<keyword evidence="3" id="KW-0862">Zinc</keyword>
<dbReference type="OrthoDB" id="1711136at2759"/>
<evidence type="ECO:0000256" key="5">
    <source>
        <dbReference type="SAM" id="Coils"/>
    </source>
</evidence>
<name>A0A9N7NTP2_STRHE</name>
<dbReference type="AlphaFoldDB" id="A0A9N7NTP2"/>
<keyword evidence="5" id="KW-0175">Coiled coil</keyword>
<protein>
    <submittedName>
        <fullName evidence="8">Probable BOI-related E3 ubiquitin-protein ligase 3</fullName>
    </submittedName>
</protein>
<dbReference type="InterPro" id="IPR001841">
    <property type="entry name" value="Znf_RING"/>
</dbReference>
<evidence type="ECO:0000256" key="3">
    <source>
        <dbReference type="ARBA" id="ARBA00022833"/>
    </source>
</evidence>
<proteinExistence type="predicted"/>
<feature type="domain" description="RING-type" evidence="7">
    <location>
        <begin position="256"/>
        <end position="290"/>
    </location>
</feature>
<keyword evidence="1" id="KW-0479">Metal-binding</keyword>
<evidence type="ECO:0000256" key="4">
    <source>
        <dbReference type="PROSITE-ProRule" id="PRU00175"/>
    </source>
</evidence>
<evidence type="ECO:0000256" key="2">
    <source>
        <dbReference type="ARBA" id="ARBA00022771"/>
    </source>
</evidence>
<dbReference type="Proteomes" id="UP001153555">
    <property type="component" value="Unassembled WGS sequence"/>
</dbReference>
<reference evidence="8" key="1">
    <citation type="submission" date="2019-12" db="EMBL/GenBank/DDBJ databases">
        <authorList>
            <person name="Scholes J."/>
        </authorList>
    </citation>
    <scope>NUCLEOTIDE SEQUENCE</scope>
</reference>
<sequence>MNGVEGNGNVFGAAPGYGAVAPLLRTAAGLESVVPIYGSAVSGGAFMVKTQAVKSDSGLTSVPVSRKRPREAIGTLLSSFPGGAFENQSVINRCSGFTFLGEDISFQIQQQQLEIDRFIAHHTAKVRMEVEERRKRYARRIAAAAEETVLKRLKAKEAEIEKIGKLNHALEERLKSLCVENQIWRDLAQTNEATANALRSDLEQVITRAQDDRHRRQDDAADDASSCCGSNHDDEAFPTASANGGDGRATSKNRMCRSCGSDESCVLLLPCRHLCLCTFCGSTLHTCPVCYATKTASVHVNLSS</sequence>
<keyword evidence="2 4" id="KW-0863">Zinc-finger</keyword>
<dbReference type="PANTHER" id="PTHR42647">
    <property type="entry name" value="SBP (S-RIBONUCLEASE BINDING PROTEIN) FAMILY PROTEIN"/>
    <property type="match status" value="1"/>
</dbReference>